<dbReference type="Pfam" id="PF13520">
    <property type="entry name" value="AA_permease_2"/>
    <property type="match status" value="1"/>
</dbReference>
<feature type="transmembrane region" description="Helical" evidence="7">
    <location>
        <begin position="507"/>
        <end position="525"/>
    </location>
</feature>
<evidence type="ECO:0000256" key="5">
    <source>
        <dbReference type="ARBA" id="ARBA00023136"/>
    </source>
</evidence>
<feature type="transmembrane region" description="Helical" evidence="7">
    <location>
        <begin position="111"/>
        <end position="128"/>
    </location>
</feature>
<dbReference type="GO" id="GO:0015171">
    <property type="term" value="F:amino acid transmembrane transporter activity"/>
    <property type="evidence" value="ECO:0007669"/>
    <property type="project" value="TreeGrafter"/>
</dbReference>
<feature type="transmembrane region" description="Helical" evidence="7">
    <location>
        <begin position="47"/>
        <end position="67"/>
    </location>
</feature>
<dbReference type="Gene3D" id="1.20.1740.10">
    <property type="entry name" value="Amino acid/polyamine transporter I"/>
    <property type="match status" value="1"/>
</dbReference>
<keyword evidence="4 7" id="KW-1133">Transmembrane helix</keyword>
<protein>
    <recommendedName>
        <fullName evidence="8">Cationic amino acid transporter C-terminal domain-containing protein</fullName>
    </recommendedName>
</protein>
<evidence type="ECO:0000256" key="6">
    <source>
        <dbReference type="SAM" id="MobiDB-lite"/>
    </source>
</evidence>
<dbReference type="InterPro" id="IPR002293">
    <property type="entry name" value="AA/rel_permease1"/>
</dbReference>
<evidence type="ECO:0000256" key="1">
    <source>
        <dbReference type="ARBA" id="ARBA00004141"/>
    </source>
</evidence>
<evidence type="ECO:0000256" key="2">
    <source>
        <dbReference type="ARBA" id="ARBA00008572"/>
    </source>
</evidence>
<comment type="similarity">
    <text evidence="2">Belongs to the amino acid-polyamine-organocation (APC) superfamily. Cationic amino acid transporter (CAT) (TC 2.A.3.3) family.</text>
</comment>
<feature type="transmembrane region" description="Helical" evidence="7">
    <location>
        <begin position="270"/>
        <end position="294"/>
    </location>
</feature>
<evidence type="ECO:0000256" key="4">
    <source>
        <dbReference type="ARBA" id="ARBA00022989"/>
    </source>
</evidence>
<dbReference type="GO" id="GO:0005886">
    <property type="term" value="C:plasma membrane"/>
    <property type="evidence" value="ECO:0007669"/>
    <property type="project" value="TreeGrafter"/>
</dbReference>
<feature type="transmembrane region" description="Helical" evidence="7">
    <location>
        <begin position="422"/>
        <end position="444"/>
    </location>
</feature>
<evidence type="ECO:0000256" key="3">
    <source>
        <dbReference type="ARBA" id="ARBA00022692"/>
    </source>
</evidence>
<feature type="transmembrane region" description="Helical" evidence="7">
    <location>
        <begin position="362"/>
        <end position="382"/>
    </location>
</feature>
<feature type="region of interest" description="Disordered" evidence="6">
    <location>
        <begin position="547"/>
        <end position="573"/>
    </location>
</feature>
<dbReference type="Pfam" id="PF13906">
    <property type="entry name" value="AA_permease_C"/>
    <property type="match status" value="1"/>
</dbReference>
<evidence type="ECO:0000313" key="9">
    <source>
        <dbReference type="EMBL" id="CAK0783038.1"/>
    </source>
</evidence>
<feature type="domain" description="Cationic amino acid transporter C-terminal" evidence="8">
    <location>
        <begin position="480"/>
        <end position="528"/>
    </location>
</feature>
<dbReference type="PANTHER" id="PTHR43243:SF41">
    <property type="entry name" value="CATIONIC AMINO ACID TRANSPORTER 7, CHLOROPLASTIC"/>
    <property type="match status" value="1"/>
</dbReference>
<name>A0AAV1I7A2_9CHLO</name>
<feature type="transmembrane region" description="Helical" evidence="7">
    <location>
        <begin position="479"/>
        <end position="501"/>
    </location>
</feature>
<organism evidence="9 10">
    <name type="scientific">Coccomyxa viridis</name>
    <dbReference type="NCBI Taxonomy" id="1274662"/>
    <lineage>
        <taxon>Eukaryota</taxon>
        <taxon>Viridiplantae</taxon>
        <taxon>Chlorophyta</taxon>
        <taxon>core chlorophytes</taxon>
        <taxon>Trebouxiophyceae</taxon>
        <taxon>Trebouxiophyceae incertae sedis</taxon>
        <taxon>Coccomyxaceae</taxon>
        <taxon>Coccomyxa</taxon>
    </lineage>
</organism>
<comment type="caution">
    <text evidence="9">The sequence shown here is derived from an EMBL/GenBank/DDBJ whole genome shotgun (WGS) entry which is preliminary data.</text>
</comment>
<evidence type="ECO:0000313" key="10">
    <source>
        <dbReference type="Proteomes" id="UP001314263"/>
    </source>
</evidence>
<keyword evidence="10" id="KW-1185">Reference proteome</keyword>
<keyword evidence="3 7" id="KW-0812">Transmembrane</keyword>
<dbReference type="EMBL" id="CAUYUE010000008">
    <property type="protein sequence ID" value="CAK0783038.1"/>
    <property type="molecule type" value="Genomic_DNA"/>
</dbReference>
<feature type="transmembrane region" description="Helical" evidence="7">
    <location>
        <begin position="195"/>
        <end position="215"/>
    </location>
</feature>
<evidence type="ECO:0000259" key="8">
    <source>
        <dbReference type="Pfam" id="PF13906"/>
    </source>
</evidence>
<reference evidence="9 10" key="1">
    <citation type="submission" date="2023-10" db="EMBL/GenBank/DDBJ databases">
        <authorList>
            <person name="Maclean D."/>
            <person name="Macfadyen A."/>
        </authorList>
    </citation>
    <scope>NUCLEOTIDE SEQUENCE [LARGE SCALE GENOMIC DNA]</scope>
</reference>
<feature type="transmembrane region" description="Helical" evidence="7">
    <location>
        <begin position="135"/>
        <end position="152"/>
    </location>
</feature>
<feature type="transmembrane region" description="Helical" evidence="7">
    <location>
        <begin position="314"/>
        <end position="337"/>
    </location>
</feature>
<keyword evidence="5 7" id="KW-0472">Membrane</keyword>
<sequence>MGKAAWVVKSWLRTPLLVARTAFNTRTVDEMIQDKAKSGAEMKRTLGWFQLMCMGIGAIIGSGIYVLTGQVAAQTAGPAVCLSFVVGGVCATLSALIYSEWSTELPVAGSSFTYVMASLGQLPAFLVTANMIMEYVLSIAAIARAWSSYLGTLVGKDSSYFRFAQVGVELDPMAVAIIIIMTVLICLSTRESSRLNLVLTCTKLVGVLFVIIAGFTKANPVNFTTDFAVFGVRGVMNGAAIIFFAYLGYDAVATLAEEAKNPARDMPIGIIGATTVCTLLYIIMCIVICMMVPYAQIDPNAPYSTAFGQVGLHWAKYVVAFMALVGISTALLVNMLGQARIFTMAAREHLIPIFWARVSPRYGTPIAAQITMGAASALIGFFTDLPILANMVSIGTLYAFLNVAAGLLFYRLYDPRVSTKADLIKVLAHLGAICAASIGLAIYYNVANDWYGIVAFIGVWLIATASCQITCKHARVPRVYGVPLFPWVPSGSVILNCFLLSTLDRDSYIRFAIWSACCLVLYLLFSVHSIEFHHNVELIPQYKTSGDPATGQKEMSPVNEAPPATAHMHPGKI</sequence>
<proteinExistence type="inferred from homology"/>
<feature type="transmembrane region" description="Helical" evidence="7">
    <location>
        <begin position="388"/>
        <end position="410"/>
    </location>
</feature>
<feature type="transmembrane region" description="Helical" evidence="7">
    <location>
        <begin position="450"/>
        <end position="467"/>
    </location>
</feature>
<feature type="transmembrane region" description="Helical" evidence="7">
    <location>
        <begin position="79"/>
        <end position="99"/>
    </location>
</feature>
<accession>A0AAV1I7A2</accession>
<dbReference type="Proteomes" id="UP001314263">
    <property type="component" value="Unassembled WGS sequence"/>
</dbReference>
<evidence type="ECO:0000256" key="7">
    <source>
        <dbReference type="SAM" id="Phobius"/>
    </source>
</evidence>
<gene>
    <name evidence="9" type="ORF">CVIRNUC_006233</name>
</gene>
<feature type="transmembrane region" description="Helical" evidence="7">
    <location>
        <begin position="172"/>
        <end position="188"/>
    </location>
</feature>
<feature type="transmembrane region" description="Helical" evidence="7">
    <location>
        <begin position="227"/>
        <end position="249"/>
    </location>
</feature>
<dbReference type="InterPro" id="IPR029485">
    <property type="entry name" value="CAT_C"/>
</dbReference>
<comment type="subcellular location">
    <subcellularLocation>
        <location evidence="1">Membrane</location>
        <topology evidence="1">Multi-pass membrane protein</topology>
    </subcellularLocation>
</comment>
<dbReference type="PANTHER" id="PTHR43243">
    <property type="entry name" value="INNER MEMBRANE TRANSPORTER YGJI-RELATED"/>
    <property type="match status" value="1"/>
</dbReference>
<dbReference type="AlphaFoldDB" id="A0AAV1I7A2"/>